<evidence type="ECO:0000313" key="2">
    <source>
        <dbReference type="Proteomes" id="UP000016936"/>
    </source>
</evidence>
<dbReference type="EMBL" id="KB445591">
    <property type="protein sequence ID" value="EMD85281.1"/>
    <property type="molecule type" value="Genomic_DNA"/>
</dbReference>
<proteinExistence type="predicted"/>
<sequence>MDIASELISHPISSSRPLTVIHLDITLDHLICSHAASDTHFYHFTLSKNNM</sequence>
<dbReference type="Proteomes" id="UP000016936">
    <property type="component" value="Unassembled WGS sequence"/>
</dbReference>
<evidence type="ECO:0000313" key="1">
    <source>
        <dbReference type="EMBL" id="EMD85281.1"/>
    </source>
</evidence>
<name>M2TU41_COCH5</name>
<reference evidence="1 2" key="1">
    <citation type="journal article" date="2012" name="PLoS Pathog.">
        <title>Diverse lifestyles and strategies of plant pathogenesis encoded in the genomes of eighteen Dothideomycetes fungi.</title>
        <authorList>
            <person name="Ohm R.A."/>
            <person name="Feau N."/>
            <person name="Henrissat B."/>
            <person name="Schoch C.L."/>
            <person name="Horwitz B.A."/>
            <person name="Barry K.W."/>
            <person name="Condon B.J."/>
            <person name="Copeland A.C."/>
            <person name="Dhillon B."/>
            <person name="Glaser F."/>
            <person name="Hesse C.N."/>
            <person name="Kosti I."/>
            <person name="LaButti K."/>
            <person name="Lindquist E.A."/>
            <person name="Lucas S."/>
            <person name="Salamov A.A."/>
            <person name="Bradshaw R.E."/>
            <person name="Ciuffetti L."/>
            <person name="Hamelin R.C."/>
            <person name="Kema G.H.J."/>
            <person name="Lawrence C."/>
            <person name="Scott J.A."/>
            <person name="Spatafora J.W."/>
            <person name="Turgeon B.G."/>
            <person name="de Wit P.J.G.M."/>
            <person name="Zhong S."/>
            <person name="Goodwin S.B."/>
            <person name="Grigoriev I.V."/>
        </authorList>
    </citation>
    <scope>NUCLEOTIDE SEQUENCE [LARGE SCALE GENOMIC DNA]</scope>
    <source>
        <strain evidence="2">C5 / ATCC 48332 / race O</strain>
    </source>
</reference>
<reference evidence="2" key="2">
    <citation type="journal article" date="2013" name="PLoS Genet.">
        <title>Comparative genome structure, secondary metabolite, and effector coding capacity across Cochliobolus pathogens.</title>
        <authorList>
            <person name="Condon B.J."/>
            <person name="Leng Y."/>
            <person name="Wu D."/>
            <person name="Bushley K.E."/>
            <person name="Ohm R.A."/>
            <person name="Otillar R."/>
            <person name="Martin J."/>
            <person name="Schackwitz W."/>
            <person name="Grimwood J."/>
            <person name="MohdZainudin N."/>
            <person name="Xue C."/>
            <person name="Wang R."/>
            <person name="Manning V.A."/>
            <person name="Dhillon B."/>
            <person name="Tu Z.J."/>
            <person name="Steffenson B.J."/>
            <person name="Salamov A."/>
            <person name="Sun H."/>
            <person name="Lowry S."/>
            <person name="LaButti K."/>
            <person name="Han J."/>
            <person name="Copeland A."/>
            <person name="Lindquist E."/>
            <person name="Barry K."/>
            <person name="Schmutz J."/>
            <person name="Baker S.E."/>
            <person name="Ciuffetti L.M."/>
            <person name="Grigoriev I.V."/>
            <person name="Zhong S."/>
            <person name="Turgeon B.G."/>
        </authorList>
    </citation>
    <scope>NUCLEOTIDE SEQUENCE [LARGE SCALE GENOMIC DNA]</scope>
    <source>
        <strain evidence="2">C5 / ATCC 48332 / race O</strain>
    </source>
</reference>
<keyword evidence="2" id="KW-1185">Reference proteome</keyword>
<accession>M2TU41</accession>
<protein>
    <submittedName>
        <fullName evidence="1">Uncharacterized protein</fullName>
    </submittedName>
</protein>
<feature type="non-terminal residue" evidence="1">
    <location>
        <position position="51"/>
    </location>
</feature>
<gene>
    <name evidence="1" type="ORF">COCHEDRAFT_1024603</name>
</gene>
<dbReference type="HOGENOM" id="CLU_3111878_0_0_1"/>
<organism evidence="1 2">
    <name type="scientific">Cochliobolus heterostrophus (strain C5 / ATCC 48332 / race O)</name>
    <name type="common">Southern corn leaf blight fungus</name>
    <name type="synonym">Bipolaris maydis</name>
    <dbReference type="NCBI Taxonomy" id="701091"/>
    <lineage>
        <taxon>Eukaryota</taxon>
        <taxon>Fungi</taxon>
        <taxon>Dikarya</taxon>
        <taxon>Ascomycota</taxon>
        <taxon>Pezizomycotina</taxon>
        <taxon>Dothideomycetes</taxon>
        <taxon>Pleosporomycetidae</taxon>
        <taxon>Pleosporales</taxon>
        <taxon>Pleosporineae</taxon>
        <taxon>Pleosporaceae</taxon>
        <taxon>Bipolaris</taxon>
    </lineage>
</organism>
<dbReference type="AlphaFoldDB" id="M2TU41"/>